<protein>
    <recommendedName>
        <fullName evidence="10">RING-type domain-containing protein</fullName>
    </recommendedName>
</protein>
<feature type="region of interest" description="Disordered" evidence="5">
    <location>
        <begin position="724"/>
        <end position="849"/>
    </location>
</feature>
<evidence type="ECO:0000256" key="3">
    <source>
        <dbReference type="ARBA" id="ARBA00022833"/>
    </source>
</evidence>
<feature type="region of interest" description="Disordered" evidence="5">
    <location>
        <begin position="960"/>
        <end position="1154"/>
    </location>
</feature>
<feature type="compositionally biased region" description="Polar residues" evidence="5">
    <location>
        <begin position="791"/>
        <end position="804"/>
    </location>
</feature>
<dbReference type="CDD" id="cd16574">
    <property type="entry name" value="RING-HC_Topors"/>
    <property type="match status" value="1"/>
</dbReference>
<feature type="region of interest" description="Disordered" evidence="5">
    <location>
        <begin position="153"/>
        <end position="420"/>
    </location>
</feature>
<feature type="compositionally biased region" description="Basic and acidic residues" evidence="5">
    <location>
        <begin position="960"/>
        <end position="981"/>
    </location>
</feature>
<evidence type="ECO:0000256" key="1">
    <source>
        <dbReference type="ARBA" id="ARBA00022723"/>
    </source>
</evidence>
<dbReference type="PANTHER" id="PTHR12618:SF20">
    <property type="entry name" value="PHD AND RING FINGER DOMAIN-CONTAINING PROTEIN 1"/>
    <property type="match status" value="1"/>
</dbReference>
<feature type="compositionally biased region" description="Basic and acidic residues" evidence="5">
    <location>
        <begin position="508"/>
        <end position="518"/>
    </location>
</feature>
<organism evidence="8 9">
    <name type="scientific">Sphaeroforma arctica JP610</name>
    <dbReference type="NCBI Taxonomy" id="667725"/>
    <lineage>
        <taxon>Eukaryota</taxon>
        <taxon>Ichthyosporea</taxon>
        <taxon>Ichthyophonida</taxon>
        <taxon>Sphaeroforma</taxon>
    </lineage>
</organism>
<feature type="compositionally biased region" description="Polar residues" evidence="5">
    <location>
        <begin position="481"/>
        <end position="493"/>
    </location>
</feature>
<dbReference type="SMART" id="SM00249">
    <property type="entry name" value="PHD"/>
    <property type="match status" value="1"/>
</dbReference>
<evidence type="ECO:0000313" key="8">
    <source>
        <dbReference type="EMBL" id="KNC83096.1"/>
    </source>
</evidence>
<dbReference type="PROSITE" id="PS50089">
    <property type="entry name" value="ZF_RING_2"/>
    <property type="match status" value="1"/>
</dbReference>
<dbReference type="GO" id="GO:0008270">
    <property type="term" value="F:zinc ion binding"/>
    <property type="evidence" value="ECO:0007669"/>
    <property type="project" value="UniProtKB-KW"/>
</dbReference>
<sequence length="1357" mass="147937">MGGAGVDCPICLDDPGLQWGGLRGCLHKFCLLCIETWAESSTACPMCRTPFEHIDVYGGRVDQRSLLRTIHVQQKQFAADPEADDLAEHVRNAACEVCRSSENEAELLLCDGVLADGSMCPRAYHMLCAGLDDLPPMEEEWFCPNCVARLSRGGPRPAYEDSPVTTEGPKHEFRSAVRESRDETLDRNGYVNDGWMVSDDEVEYTSGASDTDDDKGSGSATDSEVDSTSDSDDSTSEIDEPSNTDGDTPRRGLRNGPRVTSTHFSSRPDSPGTSSGRIKTGSGRGRGVVASDSEDESLTSLESERVARLSALLQERVRNLPPEQRKSRPKPKPKAPVRKTRRKRKAPKRTTTKKGKKKRKTTPKPRVIEKKSTRIGLDLQSFARSGSNANGYSTTARAHRMAKSFAKHSQNAERALQERWESAAKAEEALKNRPVQPKGFFASLGTSSSGLGPSSRGQMGGLFAGSTAHGPEGDKHGGMSAGQSPGTSTNRTARNAKVVKSTNAVNRKLAELREESRGDGSATQVEKTAVKVEESVVKRENWDGVGVRATTSRTVNPGRNPAQPKKDRFDSLEKFGFVTSTAKSETQAVRTSTTDSRRTSLHTTAHPATSGLDSTSRASANKDRTKAAVQPSYTYAPSWVTDTSRYSVEASYKASDRIPGKTLRYGTAVKNSGQDKTTTTVDSGKEVSAPVEGNNAQFRTFAAMNRTDNAQPGHSLSDQLERALEAQKRPAKAARMDTEDEQRRKRMEEWMKTKMRMHMGEKPSEEKTDHNVRARNYKSSILEGVDGHTVRSGNRFCTTSTSPTAPGRAQGATHGTYDSRRKPVGVKSEPRAEPTKHPHSEKPAATFRDYNRGLAGDMVDAERNIPDMKQEANVVGLELDAEPSTHAHAYPRRKPCDAKQPTIDGKVEPLAKRCRYTSREQSVSPEVFPGEVYRRIRISTTGTIPGIKQEASVTKMELREELGTHEHRDQSASTREIKMEKGAGNSQEMSGSGRRVTDMKAAPRTAGRTHTRSVKSYSKNTWCDNLFSDGDSGSDGKLKRRNRNSDSREAKGRFRVPSSSESEGEDDVVVQRKGTKRKRLLSASDSDSADENGLAQVKCAGVSQATNSDKCHTRRSTDNLHDADAYAPGKKEKTSLLPKSNAAPSSSSNSNTERAIKSEISSMSNTRVVIDLSGDSDECAQPSSIFKKKGVTGTGATLHDKTREQRWTSLAQGSEAKPTAARPKRSLALFDTSNDSRSSSPVVCQDCENNCSSRRGVSVCNHKTIGKGLNGANRELSSGRAALRKLNIIRGVKEQIRAGASSGTAKGSGLDCARAHASMQTDNQKSDANDPYANKYFAHNRMATPPPKLNRFCFQRK</sequence>
<dbReference type="PROSITE" id="PS00518">
    <property type="entry name" value="ZF_RING_1"/>
    <property type="match status" value="1"/>
</dbReference>
<feature type="region of interest" description="Disordered" evidence="5">
    <location>
        <begin position="444"/>
        <end position="529"/>
    </location>
</feature>
<name>A0A0L0G2R7_9EUKA</name>
<feature type="region of interest" description="Disordered" evidence="5">
    <location>
        <begin position="543"/>
        <end position="570"/>
    </location>
</feature>
<accession>A0A0L0G2R7</accession>
<dbReference type="GeneID" id="25905138"/>
<dbReference type="InterPro" id="IPR018957">
    <property type="entry name" value="Znf_C3HC4_RING-type"/>
</dbReference>
<feature type="compositionally biased region" description="Polar residues" evidence="5">
    <location>
        <begin position="1014"/>
        <end position="1023"/>
    </location>
</feature>
<dbReference type="STRING" id="667725.A0A0L0G2R7"/>
<dbReference type="PROSITE" id="PS50016">
    <property type="entry name" value="ZF_PHD_2"/>
    <property type="match status" value="1"/>
</dbReference>
<dbReference type="EMBL" id="KQ241864">
    <property type="protein sequence ID" value="KNC83096.1"/>
    <property type="molecule type" value="Genomic_DNA"/>
</dbReference>
<gene>
    <name evidence="8" type="ORF">SARC_04634</name>
</gene>
<evidence type="ECO:0000256" key="2">
    <source>
        <dbReference type="ARBA" id="ARBA00022771"/>
    </source>
</evidence>
<proteinExistence type="predicted"/>
<dbReference type="InterPro" id="IPR047157">
    <property type="entry name" value="PHRF1/Atg35"/>
</dbReference>
<dbReference type="SUPFAM" id="SSF57903">
    <property type="entry name" value="FYVE/PHD zinc finger"/>
    <property type="match status" value="1"/>
</dbReference>
<dbReference type="Pfam" id="PF00097">
    <property type="entry name" value="zf-C3HC4"/>
    <property type="match status" value="1"/>
</dbReference>
<dbReference type="InterPro" id="IPR001841">
    <property type="entry name" value="Znf_RING"/>
</dbReference>
<feature type="domain" description="RING-type" evidence="7">
    <location>
        <begin position="8"/>
        <end position="48"/>
    </location>
</feature>
<keyword evidence="2 4" id="KW-0863">Zinc-finger</keyword>
<evidence type="ECO:0000256" key="5">
    <source>
        <dbReference type="SAM" id="MobiDB-lite"/>
    </source>
</evidence>
<feature type="compositionally biased region" description="Polar residues" evidence="5">
    <location>
        <begin position="382"/>
        <end position="396"/>
    </location>
</feature>
<evidence type="ECO:0000313" key="9">
    <source>
        <dbReference type="Proteomes" id="UP000054560"/>
    </source>
</evidence>
<feature type="domain" description="PHD-type" evidence="6">
    <location>
        <begin position="92"/>
        <end position="149"/>
    </location>
</feature>
<evidence type="ECO:0000259" key="6">
    <source>
        <dbReference type="PROSITE" id="PS50016"/>
    </source>
</evidence>
<evidence type="ECO:0000256" key="4">
    <source>
        <dbReference type="PROSITE-ProRule" id="PRU00175"/>
    </source>
</evidence>
<feature type="compositionally biased region" description="Basic and acidic residues" evidence="5">
    <location>
        <begin position="724"/>
        <end position="772"/>
    </location>
</feature>
<evidence type="ECO:0000259" key="7">
    <source>
        <dbReference type="PROSITE" id="PS50089"/>
    </source>
</evidence>
<dbReference type="SUPFAM" id="SSF57850">
    <property type="entry name" value="RING/U-box"/>
    <property type="match status" value="1"/>
</dbReference>
<feature type="compositionally biased region" description="Basic residues" evidence="5">
    <location>
        <begin position="327"/>
        <end position="363"/>
    </location>
</feature>
<dbReference type="InterPro" id="IPR019787">
    <property type="entry name" value="Znf_PHD-finger"/>
</dbReference>
<feature type="compositionally biased region" description="Basic and acidic residues" evidence="5">
    <location>
        <begin position="315"/>
        <end position="326"/>
    </location>
</feature>
<dbReference type="InterPro" id="IPR013083">
    <property type="entry name" value="Znf_RING/FYVE/PHD"/>
</dbReference>
<feature type="compositionally biased region" description="Low complexity" evidence="5">
    <location>
        <begin position="444"/>
        <end position="457"/>
    </location>
</feature>
<dbReference type="Gene3D" id="3.30.40.10">
    <property type="entry name" value="Zinc/RING finger domain, C3HC4 (zinc finger)"/>
    <property type="match status" value="2"/>
</dbReference>
<feature type="compositionally biased region" description="Acidic residues" evidence="5">
    <location>
        <begin position="223"/>
        <end position="242"/>
    </location>
</feature>
<dbReference type="PANTHER" id="PTHR12618">
    <property type="entry name" value="PHD AND RING FINGER DOMAIN-CONTAINING PROTEIN 1"/>
    <property type="match status" value="1"/>
</dbReference>
<keyword evidence="3" id="KW-0862">Zinc</keyword>
<dbReference type="InterPro" id="IPR011011">
    <property type="entry name" value="Znf_FYVE_PHD"/>
</dbReference>
<feature type="region of interest" description="Disordered" evidence="5">
    <location>
        <begin position="883"/>
        <end position="904"/>
    </location>
</feature>
<dbReference type="eggNOG" id="KOG0825">
    <property type="taxonomic scope" value="Eukaryota"/>
</dbReference>
<dbReference type="InterPro" id="IPR001965">
    <property type="entry name" value="Znf_PHD"/>
</dbReference>
<feature type="compositionally biased region" description="Basic and acidic residues" evidence="5">
    <location>
        <begin position="1043"/>
        <end position="1052"/>
    </location>
</feature>
<dbReference type="InterPro" id="IPR058746">
    <property type="entry name" value="Znf_RING-type_Topors"/>
</dbReference>
<dbReference type="Proteomes" id="UP000054560">
    <property type="component" value="Unassembled WGS sequence"/>
</dbReference>
<dbReference type="SMART" id="SM00184">
    <property type="entry name" value="RING"/>
    <property type="match status" value="2"/>
</dbReference>
<dbReference type="InterPro" id="IPR017907">
    <property type="entry name" value="Znf_RING_CS"/>
</dbReference>
<feature type="region of interest" description="Disordered" evidence="5">
    <location>
        <begin position="667"/>
        <end position="693"/>
    </location>
</feature>
<feature type="region of interest" description="Disordered" evidence="5">
    <location>
        <begin position="582"/>
        <end position="629"/>
    </location>
</feature>
<keyword evidence="9" id="KW-1185">Reference proteome</keyword>
<feature type="compositionally biased region" description="Polar residues" evidence="5">
    <location>
        <begin position="258"/>
        <end position="277"/>
    </location>
</feature>
<dbReference type="OrthoDB" id="1935339at2759"/>
<reference evidence="8 9" key="1">
    <citation type="submission" date="2011-02" db="EMBL/GenBank/DDBJ databases">
        <title>The Genome Sequence of Sphaeroforma arctica JP610.</title>
        <authorList>
            <consortium name="The Broad Institute Genome Sequencing Platform"/>
            <person name="Russ C."/>
            <person name="Cuomo C."/>
            <person name="Young S.K."/>
            <person name="Zeng Q."/>
            <person name="Gargeya S."/>
            <person name="Alvarado L."/>
            <person name="Berlin A."/>
            <person name="Chapman S.B."/>
            <person name="Chen Z."/>
            <person name="Freedman E."/>
            <person name="Gellesch M."/>
            <person name="Goldberg J."/>
            <person name="Griggs A."/>
            <person name="Gujja S."/>
            <person name="Heilman E."/>
            <person name="Heiman D."/>
            <person name="Howarth C."/>
            <person name="Mehta T."/>
            <person name="Neiman D."/>
            <person name="Pearson M."/>
            <person name="Roberts A."/>
            <person name="Saif S."/>
            <person name="Shea T."/>
            <person name="Shenoy N."/>
            <person name="Sisk P."/>
            <person name="Stolte C."/>
            <person name="Sykes S."/>
            <person name="White J."/>
            <person name="Yandava C."/>
            <person name="Burger G."/>
            <person name="Gray M.W."/>
            <person name="Holland P.W.H."/>
            <person name="King N."/>
            <person name="Lang F.B.F."/>
            <person name="Roger A.J."/>
            <person name="Ruiz-Trillo I."/>
            <person name="Haas B."/>
            <person name="Nusbaum C."/>
            <person name="Birren B."/>
        </authorList>
    </citation>
    <scope>NUCLEOTIDE SEQUENCE [LARGE SCALE GENOMIC DNA]</scope>
    <source>
        <strain evidence="8 9">JP610</strain>
    </source>
</reference>
<dbReference type="Pfam" id="PF00628">
    <property type="entry name" value="PHD"/>
    <property type="match status" value="1"/>
</dbReference>
<evidence type="ECO:0008006" key="10">
    <source>
        <dbReference type="Google" id="ProtNLM"/>
    </source>
</evidence>
<feature type="compositionally biased region" description="Low complexity" evidence="5">
    <location>
        <begin position="1135"/>
        <end position="1150"/>
    </location>
</feature>
<feature type="compositionally biased region" description="Polar residues" evidence="5">
    <location>
        <begin position="669"/>
        <end position="682"/>
    </location>
</feature>
<feature type="compositionally biased region" description="Basic residues" evidence="5">
    <location>
        <begin position="397"/>
        <end position="406"/>
    </location>
</feature>
<dbReference type="RefSeq" id="XP_014156998.1">
    <property type="nucleotide sequence ID" value="XM_014301523.1"/>
</dbReference>
<feature type="compositionally biased region" description="Basic and acidic residues" evidence="5">
    <location>
        <begin position="168"/>
        <end position="186"/>
    </location>
</feature>
<keyword evidence="1" id="KW-0479">Metal-binding</keyword>
<feature type="compositionally biased region" description="Basic and acidic residues" evidence="5">
    <location>
        <begin position="1109"/>
        <end position="1134"/>
    </location>
</feature>
<feature type="compositionally biased region" description="Basic and acidic residues" evidence="5">
    <location>
        <begin position="828"/>
        <end position="842"/>
    </location>
</feature>